<accession>A0AAQ3MIF0</accession>
<evidence type="ECO:0000256" key="1">
    <source>
        <dbReference type="ARBA" id="ARBA00004162"/>
    </source>
</evidence>
<dbReference type="PANTHER" id="PTHR32219:SF2">
    <property type="entry name" value="PROTON PUMP-INTERACTOR 1"/>
    <property type="match status" value="1"/>
</dbReference>
<evidence type="ECO:0000256" key="3">
    <source>
        <dbReference type="ARBA" id="ARBA00022475"/>
    </source>
</evidence>
<dbReference type="GO" id="GO:0005789">
    <property type="term" value="C:endoplasmic reticulum membrane"/>
    <property type="evidence" value="ECO:0007669"/>
    <property type="project" value="UniProtKB-SubCell"/>
</dbReference>
<evidence type="ECO:0000256" key="2">
    <source>
        <dbReference type="ARBA" id="ARBA00004389"/>
    </source>
</evidence>
<keyword evidence="8" id="KW-0472">Membrane</keyword>
<keyword evidence="4" id="KW-0812">Transmembrane</keyword>
<comment type="subcellular location">
    <subcellularLocation>
        <location evidence="1">Cell membrane</location>
        <topology evidence="1">Single-pass membrane protein</topology>
    </subcellularLocation>
    <subcellularLocation>
        <location evidence="2">Endoplasmic reticulum membrane</location>
        <topology evidence="2">Single-pass membrane protein</topology>
    </subcellularLocation>
</comment>
<evidence type="ECO:0000256" key="8">
    <source>
        <dbReference type="ARBA" id="ARBA00023136"/>
    </source>
</evidence>
<reference evidence="10 11" key="1">
    <citation type="journal article" date="2023" name="Life. Sci Alliance">
        <title>Evolutionary insights into 3D genome organization and epigenetic landscape of Vigna mungo.</title>
        <authorList>
            <person name="Junaid A."/>
            <person name="Singh B."/>
            <person name="Bhatia S."/>
        </authorList>
    </citation>
    <scope>NUCLEOTIDE SEQUENCE [LARGE SCALE GENOMIC DNA]</scope>
    <source>
        <strain evidence="10">Urdbean</strain>
    </source>
</reference>
<evidence type="ECO:0000313" key="10">
    <source>
        <dbReference type="EMBL" id="WVY91667.1"/>
    </source>
</evidence>
<keyword evidence="6" id="KW-1133">Transmembrane helix</keyword>
<keyword evidence="3" id="KW-1003">Cell membrane</keyword>
<sequence length="269" mass="29873">MLPPSFAIQPPPEDHPEALPPIIFASLPISRVSSHKSRLFVVVPFPLSTTQRLFLADNGRATVVVVPFVLSPAVGADCFLIPPSYPAFGEFVALSRFPLNLATLYIEFGCPIEFPGIVGCLVVEIITVEVVGFDMVKGSVVNEGEWKAGKRCRTCGGHKGNDVFEVNVPRDAAEEWPAPKQIHSYYFVSWQPYEDPTIKSKIYLLDKEITKKNRAQFQITEALKAKRVSDARPSISRVIFAFDYIGITHSFILLSKLPLLSEAYICLYA</sequence>
<name>A0AAQ3MIF0_VIGMU</name>
<keyword evidence="5" id="KW-0256">Endoplasmic reticulum</keyword>
<dbReference type="InterPro" id="IPR055282">
    <property type="entry name" value="PPI1-4"/>
</dbReference>
<gene>
    <name evidence="10" type="ORF">V8G54_037181</name>
</gene>
<evidence type="ECO:0000256" key="9">
    <source>
        <dbReference type="ARBA" id="ARBA00038080"/>
    </source>
</evidence>
<evidence type="ECO:0000313" key="11">
    <source>
        <dbReference type="Proteomes" id="UP001374535"/>
    </source>
</evidence>
<evidence type="ECO:0000256" key="5">
    <source>
        <dbReference type="ARBA" id="ARBA00022824"/>
    </source>
</evidence>
<dbReference type="PANTHER" id="PTHR32219">
    <property type="entry name" value="RNA-BINDING PROTEIN YLMH-RELATED"/>
    <property type="match status" value="1"/>
</dbReference>
<evidence type="ECO:0000256" key="7">
    <source>
        <dbReference type="ARBA" id="ARBA00023054"/>
    </source>
</evidence>
<dbReference type="GO" id="GO:0005886">
    <property type="term" value="C:plasma membrane"/>
    <property type="evidence" value="ECO:0007669"/>
    <property type="project" value="UniProtKB-SubCell"/>
</dbReference>
<protein>
    <submittedName>
        <fullName evidence="10">Uncharacterized protein</fullName>
    </submittedName>
</protein>
<dbReference type="Proteomes" id="UP001374535">
    <property type="component" value="Chromosome 11"/>
</dbReference>
<evidence type="ECO:0000256" key="4">
    <source>
        <dbReference type="ARBA" id="ARBA00022692"/>
    </source>
</evidence>
<comment type="similarity">
    <text evidence="9">Belongs to the plant Proton pump-interactor protein family.</text>
</comment>
<organism evidence="10 11">
    <name type="scientific">Vigna mungo</name>
    <name type="common">Black gram</name>
    <name type="synonym">Phaseolus mungo</name>
    <dbReference type="NCBI Taxonomy" id="3915"/>
    <lineage>
        <taxon>Eukaryota</taxon>
        <taxon>Viridiplantae</taxon>
        <taxon>Streptophyta</taxon>
        <taxon>Embryophyta</taxon>
        <taxon>Tracheophyta</taxon>
        <taxon>Spermatophyta</taxon>
        <taxon>Magnoliopsida</taxon>
        <taxon>eudicotyledons</taxon>
        <taxon>Gunneridae</taxon>
        <taxon>Pentapetalae</taxon>
        <taxon>rosids</taxon>
        <taxon>fabids</taxon>
        <taxon>Fabales</taxon>
        <taxon>Fabaceae</taxon>
        <taxon>Papilionoideae</taxon>
        <taxon>50 kb inversion clade</taxon>
        <taxon>NPAAA clade</taxon>
        <taxon>indigoferoid/millettioid clade</taxon>
        <taxon>Phaseoleae</taxon>
        <taxon>Vigna</taxon>
    </lineage>
</organism>
<evidence type="ECO:0000256" key="6">
    <source>
        <dbReference type="ARBA" id="ARBA00022989"/>
    </source>
</evidence>
<keyword evidence="11" id="KW-1185">Reference proteome</keyword>
<proteinExistence type="inferred from homology"/>
<keyword evidence="7" id="KW-0175">Coiled coil</keyword>
<dbReference type="AlphaFoldDB" id="A0AAQ3MIF0"/>
<dbReference type="EMBL" id="CP144690">
    <property type="protein sequence ID" value="WVY91667.1"/>
    <property type="molecule type" value="Genomic_DNA"/>
</dbReference>